<evidence type="ECO:0000313" key="4">
    <source>
        <dbReference type="Proteomes" id="UP001597108"/>
    </source>
</evidence>
<name>A0ABW3IZA8_9RHOB</name>
<dbReference type="EMBL" id="JBHTJT010000073">
    <property type="protein sequence ID" value="MFD0982851.1"/>
    <property type="molecule type" value="Genomic_DNA"/>
</dbReference>
<proteinExistence type="predicted"/>
<feature type="domain" description="Transposase IS116/IS110/IS902 C-terminal" evidence="2">
    <location>
        <begin position="162"/>
        <end position="236"/>
    </location>
</feature>
<comment type="caution">
    <text evidence="3">The sequence shown here is derived from an EMBL/GenBank/DDBJ whole genome shotgun (WGS) entry which is preliminary data.</text>
</comment>
<protein>
    <submittedName>
        <fullName evidence="3">IS110 family transposase</fullName>
    </submittedName>
</protein>
<dbReference type="Pfam" id="PF01548">
    <property type="entry name" value="DEDD_Tnp_IS110"/>
    <property type="match status" value="1"/>
</dbReference>
<dbReference type="NCBIfam" id="NF033542">
    <property type="entry name" value="transpos_IS110"/>
    <property type="match status" value="1"/>
</dbReference>
<dbReference type="InterPro" id="IPR047650">
    <property type="entry name" value="Transpos_IS110"/>
</dbReference>
<dbReference type="RefSeq" id="WP_386079434.1">
    <property type="nucleotide sequence ID" value="NZ_JBHTJT010000073.1"/>
</dbReference>
<evidence type="ECO:0000259" key="1">
    <source>
        <dbReference type="Pfam" id="PF01548"/>
    </source>
</evidence>
<organism evidence="3 4">
    <name type="scientific">Tropicimonas aquimaris</name>
    <dbReference type="NCBI Taxonomy" id="914152"/>
    <lineage>
        <taxon>Bacteria</taxon>
        <taxon>Pseudomonadati</taxon>
        <taxon>Pseudomonadota</taxon>
        <taxon>Alphaproteobacteria</taxon>
        <taxon>Rhodobacterales</taxon>
        <taxon>Roseobacteraceae</taxon>
        <taxon>Tropicimonas</taxon>
    </lineage>
</organism>
<dbReference type="Proteomes" id="UP001597108">
    <property type="component" value="Unassembled WGS sequence"/>
</dbReference>
<feature type="domain" description="Transposase IS110-like N-terminal" evidence="1">
    <location>
        <begin position="15"/>
        <end position="94"/>
    </location>
</feature>
<gene>
    <name evidence="3" type="ORF">ACFQ2S_24785</name>
</gene>
<evidence type="ECO:0000259" key="2">
    <source>
        <dbReference type="Pfam" id="PF02371"/>
    </source>
</evidence>
<dbReference type="PANTHER" id="PTHR33055">
    <property type="entry name" value="TRANSPOSASE FOR INSERTION SEQUENCE ELEMENT IS1111A"/>
    <property type="match status" value="1"/>
</dbReference>
<dbReference type="InterPro" id="IPR002525">
    <property type="entry name" value="Transp_IS110-like_N"/>
</dbReference>
<feature type="non-terminal residue" evidence="3">
    <location>
        <position position="1"/>
    </location>
</feature>
<dbReference type="PANTHER" id="PTHR33055:SF3">
    <property type="entry name" value="PUTATIVE TRANSPOSASE FOR IS117-RELATED"/>
    <property type="match status" value="1"/>
</dbReference>
<dbReference type="InterPro" id="IPR003346">
    <property type="entry name" value="Transposase_20"/>
</dbReference>
<evidence type="ECO:0000313" key="3">
    <source>
        <dbReference type="EMBL" id="MFD0982851.1"/>
    </source>
</evidence>
<reference evidence="4" key="1">
    <citation type="journal article" date="2019" name="Int. J. Syst. Evol. Microbiol.">
        <title>The Global Catalogue of Microorganisms (GCM) 10K type strain sequencing project: providing services to taxonomists for standard genome sequencing and annotation.</title>
        <authorList>
            <consortium name="The Broad Institute Genomics Platform"/>
            <consortium name="The Broad Institute Genome Sequencing Center for Infectious Disease"/>
            <person name="Wu L."/>
            <person name="Ma J."/>
        </authorList>
    </citation>
    <scope>NUCLEOTIDE SEQUENCE [LARGE SCALE GENOMIC DNA]</scope>
    <source>
        <strain evidence="4">CCUG 60524</strain>
    </source>
</reference>
<accession>A0ABW3IZA8</accession>
<keyword evidence="4" id="KW-1185">Reference proteome</keyword>
<sequence length="288" mass="31930">MEACCGAHHMGRSLAALGHEVRLMSPEYVRPYVKAQKNDDRDAEAIAEAATRPTMRFVELKSEEQLDVQTLHRVRDRLVGERTSLTNQIRSLLLERGHIVAQGHAKLRHKLNELLGSSTETLSPRMAFLLEDMFSRWADLDRRIKSFDAEFAAMTRSDERARRLTGIPGIGALNATALVAAVGNAATFSKGRDLAAWLGLVPRQSTTGGKPRLLGITKRGSRYLRKMLIQGARAAMPVVCREDTATGRWLRALLARAHPNVAVVALAAKMARTVWALLHHGRSYEAVR</sequence>
<dbReference type="Pfam" id="PF02371">
    <property type="entry name" value="Transposase_20"/>
    <property type="match status" value="1"/>
</dbReference>